<name>A0A7T0G204_9BACT</name>
<evidence type="ECO:0000259" key="2">
    <source>
        <dbReference type="PROSITE" id="PS51833"/>
    </source>
</evidence>
<dbReference type="KEGG" id="nli:G3M70_17560"/>
<evidence type="ECO:0000313" key="4">
    <source>
        <dbReference type="Proteomes" id="UP000594688"/>
    </source>
</evidence>
<dbReference type="PANTHER" id="PTHR33525:SF3">
    <property type="entry name" value="RIBONUCLEASE Y"/>
    <property type="match status" value="1"/>
</dbReference>
<feature type="domain" description="HDOD" evidence="2">
    <location>
        <begin position="85"/>
        <end position="280"/>
    </location>
</feature>
<feature type="region of interest" description="Disordered" evidence="1">
    <location>
        <begin position="39"/>
        <end position="58"/>
    </location>
</feature>
<protein>
    <submittedName>
        <fullName evidence="3">HDOD domain-containing protein</fullName>
    </submittedName>
</protein>
<evidence type="ECO:0000313" key="3">
    <source>
        <dbReference type="EMBL" id="QPJ63586.1"/>
    </source>
</evidence>
<evidence type="ECO:0000256" key="1">
    <source>
        <dbReference type="SAM" id="MobiDB-lite"/>
    </source>
</evidence>
<proteinExistence type="predicted"/>
<organism evidence="3 4">
    <name type="scientific">Candidatus Nitronauta litoralis</name>
    <dbReference type="NCBI Taxonomy" id="2705533"/>
    <lineage>
        <taxon>Bacteria</taxon>
        <taxon>Pseudomonadati</taxon>
        <taxon>Nitrospinota/Tectimicrobiota group</taxon>
        <taxon>Nitrospinota</taxon>
        <taxon>Nitrospinia</taxon>
        <taxon>Nitrospinales</taxon>
        <taxon>Nitrospinaceae</taxon>
        <taxon>Candidatus Nitronauta</taxon>
    </lineage>
</organism>
<dbReference type="InterPro" id="IPR013976">
    <property type="entry name" value="HDOD"/>
</dbReference>
<dbReference type="Proteomes" id="UP000594688">
    <property type="component" value="Chromosome"/>
</dbReference>
<feature type="compositionally biased region" description="Basic and acidic residues" evidence="1">
    <location>
        <begin position="48"/>
        <end position="58"/>
    </location>
</feature>
<dbReference type="SUPFAM" id="SSF109604">
    <property type="entry name" value="HD-domain/PDEase-like"/>
    <property type="match status" value="1"/>
</dbReference>
<dbReference type="InterPro" id="IPR052340">
    <property type="entry name" value="RNase_Y/CdgJ"/>
</dbReference>
<reference evidence="3 4" key="1">
    <citation type="submission" date="2020-02" db="EMBL/GenBank/DDBJ databases">
        <title>Genomic and physiological characterization of two novel Nitrospinaceae genera.</title>
        <authorList>
            <person name="Mueller A.J."/>
            <person name="Jung M.-Y."/>
            <person name="Strachan C.R."/>
            <person name="Herbold C.W."/>
            <person name="Kirkegaard R.H."/>
            <person name="Daims H."/>
        </authorList>
    </citation>
    <scope>NUCLEOTIDE SEQUENCE [LARGE SCALE GENOMIC DNA]</scope>
    <source>
        <strain evidence="3">EB</strain>
    </source>
</reference>
<dbReference type="AlphaFoldDB" id="A0A7T0G204"/>
<dbReference type="Pfam" id="PF08668">
    <property type="entry name" value="HDOD"/>
    <property type="match status" value="1"/>
</dbReference>
<gene>
    <name evidence="3" type="ORF">G3M70_17560</name>
</gene>
<dbReference type="PROSITE" id="PS51833">
    <property type="entry name" value="HDOD"/>
    <property type="match status" value="1"/>
</dbReference>
<dbReference type="EMBL" id="CP048685">
    <property type="protein sequence ID" value="QPJ63586.1"/>
    <property type="molecule type" value="Genomic_DNA"/>
</dbReference>
<sequence length="351" mass="39396">MKCPKCSSENIKSEGNRSLYSKSITFDFFECGDCGMQFAENPDSQQEESTRSLPSKEELIEKIRQKHKKEDERQEKIENLLNGNPFQPPPLFNALNNLKNKNNPSSEEIADLLGKFPFLGERLLELINGPCFFDQDTFQNFRDLLENWPLEAVAQMVLALEIVDLIQTPESFLVSKNAFWTHGIVSGLAAKSIANFLGEENNQKYFLAGLVLNIGRLILANHFPDATFKAVTLCKNSGSSLFEAEEKVFDFTHAQIGGNLLRKWGFENAITEGVIYHHRPNDLKNPSQSVYILHLSEAIAHDLKLGSSGEKHFPRPDSLAVQSLGLTRSLLENIKGNVTSLTDEAKRLIIA</sequence>
<dbReference type="Gene3D" id="1.10.3210.10">
    <property type="entry name" value="Hypothetical protein af1432"/>
    <property type="match status" value="1"/>
</dbReference>
<accession>A0A7T0G204</accession>
<dbReference type="PANTHER" id="PTHR33525">
    <property type="match status" value="1"/>
</dbReference>